<dbReference type="AlphaFoldDB" id="A0A6J3M3R2"/>
<organism evidence="2">
    <name type="scientific">Dissoconium aciculare CBS 342.82</name>
    <dbReference type="NCBI Taxonomy" id="1314786"/>
    <lineage>
        <taxon>Eukaryota</taxon>
        <taxon>Fungi</taxon>
        <taxon>Dikarya</taxon>
        <taxon>Ascomycota</taxon>
        <taxon>Pezizomycotina</taxon>
        <taxon>Dothideomycetes</taxon>
        <taxon>Dothideomycetidae</taxon>
        <taxon>Mycosphaerellales</taxon>
        <taxon>Dissoconiaceae</taxon>
        <taxon>Dissoconium</taxon>
    </lineage>
</organism>
<reference evidence="2" key="1">
    <citation type="submission" date="2020-01" db="EMBL/GenBank/DDBJ databases">
        <authorList>
            <consortium name="DOE Joint Genome Institute"/>
            <person name="Haridas S."/>
            <person name="Albert R."/>
            <person name="Binder M."/>
            <person name="Bloem J."/>
            <person name="Labutti K."/>
            <person name="Salamov A."/>
            <person name="Andreopoulos B."/>
            <person name="Baker S.E."/>
            <person name="Barry K."/>
            <person name="Bills G."/>
            <person name="Bluhm B.H."/>
            <person name="Cannon C."/>
            <person name="Castanera R."/>
            <person name="Culley D.E."/>
            <person name="Daum C."/>
            <person name="Ezra D."/>
            <person name="Gonzalez J.B."/>
            <person name="Henrissat B."/>
            <person name="Kuo A."/>
            <person name="Liang C."/>
            <person name="Lipzen A."/>
            <person name="Lutzoni F."/>
            <person name="Magnuson J."/>
            <person name="Mondo S."/>
            <person name="Nolan M."/>
            <person name="Ohm R."/>
            <person name="Pangilinan J."/>
            <person name="Park H.-J."/>
            <person name="Ramirez L."/>
            <person name="Alfaro M."/>
            <person name="Sun H."/>
            <person name="Tritt A."/>
            <person name="Yoshinaga Y."/>
            <person name="Zwiers L.-H."/>
            <person name="Turgeon B.G."/>
            <person name="Goodwin S.B."/>
            <person name="Spatafora J.W."/>
            <person name="Crous P.W."/>
            <person name="Grigoriev I.V."/>
        </authorList>
    </citation>
    <scope>NUCLEOTIDE SEQUENCE</scope>
    <source>
        <strain evidence="2">CBS 342.82</strain>
    </source>
</reference>
<evidence type="ECO:0000313" key="2">
    <source>
        <dbReference type="RefSeq" id="XP_033459707.1"/>
    </source>
</evidence>
<evidence type="ECO:0000313" key="1">
    <source>
        <dbReference type="Proteomes" id="UP000504637"/>
    </source>
</evidence>
<dbReference type="Proteomes" id="UP000504637">
    <property type="component" value="Unplaced"/>
</dbReference>
<proteinExistence type="predicted"/>
<keyword evidence="1" id="KW-1185">Reference proteome</keyword>
<dbReference type="GeneID" id="54357473"/>
<accession>A0A6J3M3R2</accession>
<reference evidence="2" key="3">
    <citation type="submission" date="2025-08" db="UniProtKB">
        <authorList>
            <consortium name="RefSeq"/>
        </authorList>
    </citation>
    <scope>IDENTIFICATION</scope>
    <source>
        <strain evidence="2">CBS 342.82</strain>
    </source>
</reference>
<gene>
    <name evidence="2" type="ORF">K489DRAFT_213714</name>
</gene>
<sequence>MWVLSPHTHVFLSKTPSERRPRAILLPSCRRRYPKPFIDCRYIEVYIPGFLTARLLSLSLPPRNAPKVSPPYHTMTAAHAVVESLHAPQAYRSLSTIVLLLRRMCIWMYTVVRFPGPGFPTLADPFLWSFASPLSGTVVYHTVRDLSTVNVTTQGVVVVGLQICPSIQVRIFPPRRTIGVEE</sequence>
<protein>
    <submittedName>
        <fullName evidence="2">Uncharacterized protein</fullName>
    </submittedName>
</protein>
<name>A0A6J3M3R2_9PEZI</name>
<reference evidence="2" key="2">
    <citation type="submission" date="2020-04" db="EMBL/GenBank/DDBJ databases">
        <authorList>
            <consortium name="NCBI Genome Project"/>
        </authorList>
    </citation>
    <scope>NUCLEOTIDE SEQUENCE</scope>
    <source>
        <strain evidence="2">CBS 342.82</strain>
    </source>
</reference>
<dbReference type="RefSeq" id="XP_033459707.1">
    <property type="nucleotide sequence ID" value="XM_033599674.1"/>
</dbReference>